<dbReference type="PANTHER" id="PTHR23513:SF6">
    <property type="entry name" value="MAJOR FACILITATOR SUPERFAMILY ASSOCIATED DOMAIN-CONTAINING PROTEIN"/>
    <property type="match status" value="1"/>
</dbReference>
<feature type="transmembrane region" description="Helical" evidence="7">
    <location>
        <begin position="398"/>
        <end position="418"/>
    </location>
</feature>
<keyword evidence="2" id="KW-0813">Transport</keyword>
<gene>
    <name evidence="8" type="ORF">BLA27_14310</name>
</gene>
<feature type="transmembrane region" description="Helical" evidence="7">
    <location>
        <begin position="102"/>
        <end position="122"/>
    </location>
</feature>
<evidence type="ECO:0000313" key="9">
    <source>
        <dbReference type="Proteomes" id="UP000182985"/>
    </source>
</evidence>
<reference evidence="8 9" key="1">
    <citation type="submission" date="2016-10" db="EMBL/GenBank/DDBJ databases">
        <title>The Draft Genome Sequence of the Potato Rhizosphere Bacteria Ochrobactrum sp. IPA7.2.</title>
        <authorList>
            <person name="Gogoleva N.E."/>
            <person name="Khlopko Y.A."/>
            <person name="Burygin G.L."/>
            <person name="Plotnikov A.O."/>
        </authorList>
    </citation>
    <scope>NUCLEOTIDE SEQUENCE [LARGE SCALE GENOMIC DNA]</scope>
    <source>
        <strain evidence="8 9">IPA7.2</strain>
    </source>
</reference>
<name>A0A1J6ICR9_9HYPH</name>
<feature type="transmembrane region" description="Helical" evidence="7">
    <location>
        <begin position="373"/>
        <end position="392"/>
    </location>
</feature>
<accession>A0A1J6ICR9</accession>
<dbReference type="Gene3D" id="1.20.1250.20">
    <property type="entry name" value="MFS general substrate transporter like domains"/>
    <property type="match status" value="2"/>
</dbReference>
<dbReference type="SUPFAM" id="SSF103473">
    <property type="entry name" value="MFS general substrate transporter"/>
    <property type="match status" value="1"/>
</dbReference>
<keyword evidence="6 7" id="KW-0472">Membrane</keyword>
<evidence type="ECO:0000256" key="7">
    <source>
        <dbReference type="SAM" id="Phobius"/>
    </source>
</evidence>
<dbReference type="RefSeq" id="WP_071632324.1">
    <property type="nucleotide sequence ID" value="NZ_MOEC01000013.1"/>
</dbReference>
<keyword evidence="5 7" id="KW-1133">Transmembrane helix</keyword>
<keyword evidence="9" id="KW-1185">Reference proteome</keyword>
<protein>
    <submittedName>
        <fullName evidence="8">MFS transporter</fullName>
    </submittedName>
</protein>
<sequence>MSEREDIAVEAAASHRTRKLSHGVMKRIASSLLLYPRYRLLWLSNLFFFAGVWTQTLVLGWLVFEYTHSEISVAIFTAARLSPMMLGPVSGVISDRFDRPKLLLVASGWAFLMMVLIATLVALNMASFWGLVFGGFCIGLAQSPSQPARFSLVADFVGRESLSNANALNSIVVYLTQVIGPALGGAMIASFGPAVALAVSAFWYLIAFVAIWPVRNLKNKHGSASGESLGRSLAAGFQVVLSNRLLGAVLLVTFAANILLWPIYQGFMPVIAKEHLHLDPRGLGWLLACSGTGGLIGSLIIASLGDFHYKGGLFVCATATWGALWAVFALSSSIPLSFILMTLIGLAASPFAVLQTTLMLMMTKPQLQGRVMGIQELTIGIMPVASLMLGIAAEFIGIIHVAMLSGISLVIVLVILAVRIPALLRYSGNDT</sequence>
<dbReference type="EMBL" id="MOEC01000013">
    <property type="protein sequence ID" value="OIS92856.1"/>
    <property type="molecule type" value="Genomic_DNA"/>
</dbReference>
<evidence type="ECO:0000256" key="2">
    <source>
        <dbReference type="ARBA" id="ARBA00022448"/>
    </source>
</evidence>
<evidence type="ECO:0000256" key="5">
    <source>
        <dbReference type="ARBA" id="ARBA00022989"/>
    </source>
</evidence>
<keyword evidence="4 7" id="KW-0812">Transmembrane</keyword>
<dbReference type="PANTHER" id="PTHR23513">
    <property type="entry name" value="INTEGRAL MEMBRANE EFFLUX PROTEIN-RELATED"/>
    <property type="match status" value="1"/>
</dbReference>
<proteinExistence type="predicted"/>
<evidence type="ECO:0000313" key="8">
    <source>
        <dbReference type="EMBL" id="OIS92856.1"/>
    </source>
</evidence>
<dbReference type="Proteomes" id="UP000182985">
    <property type="component" value="Unassembled WGS sequence"/>
</dbReference>
<dbReference type="AlphaFoldDB" id="A0A1J6ICR9"/>
<dbReference type="InterPro" id="IPR022324">
    <property type="entry name" value="Bacilysin_exporter_BacE_put"/>
</dbReference>
<dbReference type="PRINTS" id="PR01988">
    <property type="entry name" value="EXPORTERBACE"/>
</dbReference>
<feature type="transmembrane region" description="Helical" evidence="7">
    <location>
        <begin position="284"/>
        <end position="304"/>
    </location>
</feature>
<evidence type="ECO:0000256" key="4">
    <source>
        <dbReference type="ARBA" id="ARBA00022692"/>
    </source>
</evidence>
<keyword evidence="3" id="KW-1003">Cell membrane</keyword>
<feature type="transmembrane region" description="Helical" evidence="7">
    <location>
        <begin position="40"/>
        <end position="64"/>
    </location>
</feature>
<comment type="subcellular location">
    <subcellularLocation>
        <location evidence="1">Cell membrane</location>
        <topology evidence="1">Multi-pass membrane protein</topology>
    </subcellularLocation>
</comment>
<dbReference type="CDD" id="cd06173">
    <property type="entry name" value="MFS_MefA_like"/>
    <property type="match status" value="1"/>
</dbReference>
<dbReference type="GO" id="GO:0005886">
    <property type="term" value="C:plasma membrane"/>
    <property type="evidence" value="ECO:0007669"/>
    <property type="project" value="UniProtKB-SubCell"/>
</dbReference>
<feature type="transmembrane region" description="Helical" evidence="7">
    <location>
        <begin position="336"/>
        <end position="361"/>
    </location>
</feature>
<dbReference type="OrthoDB" id="9809918at2"/>
<evidence type="ECO:0000256" key="6">
    <source>
        <dbReference type="ARBA" id="ARBA00023136"/>
    </source>
</evidence>
<evidence type="ECO:0000256" key="1">
    <source>
        <dbReference type="ARBA" id="ARBA00004651"/>
    </source>
</evidence>
<dbReference type="Pfam" id="PF05977">
    <property type="entry name" value="MFS_3"/>
    <property type="match status" value="1"/>
</dbReference>
<feature type="transmembrane region" description="Helical" evidence="7">
    <location>
        <begin position="245"/>
        <end position="264"/>
    </location>
</feature>
<dbReference type="InterPro" id="IPR010290">
    <property type="entry name" value="TM_effector"/>
</dbReference>
<comment type="caution">
    <text evidence="8">The sequence shown here is derived from an EMBL/GenBank/DDBJ whole genome shotgun (WGS) entry which is preliminary data.</text>
</comment>
<feature type="transmembrane region" description="Helical" evidence="7">
    <location>
        <begin position="70"/>
        <end position="90"/>
    </location>
</feature>
<dbReference type="InterPro" id="IPR036259">
    <property type="entry name" value="MFS_trans_sf"/>
</dbReference>
<organism evidence="8 9">
    <name type="scientific">Brucella cytisi</name>
    <dbReference type="NCBI Taxonomy" id="407152"/>
    <lineage>
        <taxon>Bacteria</taxon>
        <taxon>Pseudomonadati</taxon>
        <taxon>Pseudomonadota</taxon>
        <taxon>Alphaproteobacteria</taxon>
        <taxon>Hyphomicrobiales</taxon>
        <taxon>Brucellaceae</taxon>
        <taxon>Brucella/Ochrobactrum group</taxon>
        <taxon>Brucella</taxon>
    </lineage>
</organism>
<evidence type="ECO:0000256" key="3">
    <source>
        <dbReference type="ARBA" id="ARBA00022475"/>
    </source>
</evidence>
<feature type="transmembrane region" description="Helical" evidence="7">
    <location>
        <begin position="194"/>
        <end position="214"/>
    </location>
</feature>
<feature type="transmembrane region" description="Helical" evidence="7">
    <location>
        <begin position="311"/>
        <end position="330"/>
    </location>
</feature>